<keyword evidence="2" id="KW-1185">Reference proteome</keyword>
<dbReference type="EMBL" id="JABSTR010000004">
    <property type="protein sequence ID" value="KAH9366811.1"/>
    <property type="molecule type" value="Genomic_DNA"/>
</dbReference>
<reference evidence="1 2" key="1">
    <citation type="journal article" date="2020" name="Cell">
        <title>Large-Scale Comparative Analyses of Tick Genomes Elucidate Their Genetic Diversity and Vector Capacities.</title>
        <authorList>
            <consortium name="Tick Genome and Microbiome Consortium (TIGMIC)"/>
            <person name="Jia N."/>
            <person name="Wang J."/>
            <person name="Shi W."/>
            <person name="Du L."/>
            <person name="Sun Y."/>
            <person name="Zhan W."/>
            <person name="Jiang J.F."/>
            <person name="Wang Q."/>
            <person name="Zhang B."/>
            <person name="Ji P."/>
            <person name="Bell-Sakyi L."/>
            <person name="Cui X.M."/>
            <person name="Yuan T.T."/>
            <person name="Jiang B.G."/>
            <person name="Yang W.F."/>
            <person name="Lam T.T."/>
            <person name="Chang Q.C."/>
            <person name="Ding S.J."/>
            <person name="Wang X.J."/>
            <person name="Zhu J.G."/>
            <person name="Ruan X.D."/>
            <person name="Zhao L."/>
            <person name="Wei J.T."/>
            <person name="Ye R.Z."/>
            <person name="Que T.C."/>
            <person name="Du C.H."/>
            <person name="Zhou Y.H."/>
            <person name="Cheng J.X."/>
            <person name="Dai P.F."/>
            <person name="Guo W.B."/>
            <person name="Han X.H."/>
            <person name="Huang E.J."/>
            <person name="Li L.F."/>
            <person name="Wei W."/>
            <person name="Gao Y.C."/>
            <person name="Liu J.Z."/>
            <person name="Shao H.Z."/>
            <person name="Wang X."/>
            <person name="Wang C.C."/>
            <person name="Yang T.C."/>
            <person name="Huo Q.B."/>
            <person name="Li W."/>
            <person name="Chen H.Y."/>
            <person name="Chen S.E."/>
            <person name="Zhou L.G."/>
            <person name="Ni X.B."/>
            <person name="Tian J.H."/>
            <person name="Sheng Y."/>
            <person name="Liu T."/>
            <person name="Pan Y.S."/>
            <person name="Xia L.Y."/>
            <person name="Li J."/>
            <person name="Zhao F."/>
            <person name="Cao W.C."/>
        </authorList>
    </citation>
    <scope>NUCLEOTIDE SEQUENCE [LARGE SCALE GENOMIC DNA]</scope>
    <source>
        <strain evidence="1">HaeL-2018</strain>
    </source>
</reference>
<gene>
    <name evidence="1" type="ORF">HPB48_022096</name>
</gene>
<organism evidence="1 2">
    <name type="scientific">Haemaphysalis longicornis</name>
    <name type="common">Bush tick</name>
    <dbReference type="NCBI Taxonomy" id="44386"/>
    <lineage>
        <taxon>Eukaryota</taxon>
        <taxon>Metazoa</taxon>
        <taxon>Ecdysozoa</taxon>
        <taxon>Arthropoda</taxon>
        <taxon>Chelicerata</taxon>
        <taxon>Arachnida</taxon>
        <taxon>Acari</taxon>
        <taxon>Parasitiformes</taxon>
        <taxon>Ixodida</taxon>
        <taxon>Ixodoidea</taxon>
        <taxon>Ixodidae</taxon>
        <taxon>Haemaphysalinae</taxon>
        <taxon>Haemaphysalis</taxon>
    </lineage>
</organism>
<accession>A0A9J6FVL2</accession>
<dbReference type="VEuPathDB" id="VectorBase:HLOH_062093"/>
<comment type="caution">
    <text evidence="1">The sequence shown here is derived from an EMBL/GenBank/DDBJ whole genome shotgun (WGS) entry which is preliminary data.</text>
</comment>
<name>A0A9J6FVL2_HAELO</name>
<evidence type="ECO:0000313" key="1">
    <source>
        <dbReference type="EMBL" id="KAH9366811.1"/>
    </source>
</evidence>
<protein>
    <submittedName>
        <fullName evidence="1">Uncharacterized protein</fullName>
    </submittedName>
</protein>
<dbReference type="Proteomes" id="UP000821853">
    <property type="component" value="Chromosome 2"/>
</dbReference>
<proteinExistence type="predicted"/>
<dbReference type="AlphaFoldDB" id="A0A9J6FVL2"/>
<evidence type="ECO:0000313" key="2">
    <source>
        <dbReference type="Proteomes" id="UP000821853"/>
    </source>
</evidence>
<sequence>MPGGRVWPALASCEEGDVGEEHGLGHADQEAHEDVGERVLARGLRAASGRLAGSRSAATAGHHERHVQHEHTAAQHCDAQMARGYSRRFPAPRCCTLASDIIYALFAEIFPLDANTYKVSKLPEARMNLLYPPLYSSPACPNCQQARSTPTIRHLKTPRDCETIPTPGIRPSGRLTPYPKLMRPTELMGSRRRVQLSRTPGVISWLQ</sequence>